<accession>A0A392PUI8</accession>
<organism evidence="1 2">
    <name type="scientific">Trifolium medium</name>
    <dbReference type="NCBI Taxonomy" id="97028"/>
    <lineage>
        <taxon>Eukaryota</taxon>
        <taxon>Viridiplantae</taxon>
        <taxon>Streptophyta</taxon>
        <taxon>Embryophyta</taxon>
        <taxon>Tracheophyta</taxon>
        <taxon>Spermatophyta</taxon>
        <taxon>Magnoliopsida</taxon>
        <taxon>eudicotyledons</taxon>
        <taxon>Gunneridae</taxon>
        <taxon>Pentapetalae</taxon>
        <taxon>rosids</taxon>
        <taxon>fabids</taxon>
        <taxon>Fabales</taxon>
        <taxon>Fabaceae</taxon>
        <taxon>Papilionoideae</taxon>
        <taxon>50 kb inversion clade</taxon>
        <taxon>NPAAA clade</taxon>
        <taxon>Hologalegina</taxon>
        <taxon>IRL clade</taxon>
        <taxon>Trifolieae</taxon>
        <taxon>Trifolium</taxon>
    </lineage>
</organism>
<dbReference type="Proteomes" id="UP000265520">
    <property type="component" value="Unassembled WGS sequence"/>
</dbReference>
<reference evidence="1 2" key="1">
    <citation type="journal article" date="2018" name="Front. Plant Sci.">
        <title>Red Clover (Trifolium pratense) and Zigzag Clover (T. medium) - A Picture of Genomic Similarities and Differences.</title>
        <authorList>
            <person name="Dluhosova J."/>
            <person name="Istvanek J."/>
            <person name="Nedelnik J."/>
            <person name="Repkova J."/>
        </authorList>
    </citation>
    <scope>NUCLEOTIDE SEQUENCE [LARGE SCALE GENOMIC DNA]</scope>
    <source>
        <strain evidence="2">cv. 10/8</strain>
        <tissue evidence="1">Leaf</tissue>
    </source>
</reference>
<protein>
    <submittedName>
        <fullName evidence="1">DUF674 family protein</fullName>
    </submittedName>
</protein>
<sequence length="33" mass="3535">MKECLSILNAALTSTSALTNGLSHLLSEVMEEK</sequence>
<comment type="caution">
    <text evidence="1">The sequence shown here is derived from an EMBL/GenBank/DDBJ whole genome shotgun (WGS) entry which is preliminary data.</text>
</comment>
<evidence type="ECO:0000313" key="2">
    <source>
        <dbReference type="Proteomes" id="UP000265520"/>
    </source>
</evidence>
<proteinExistence type="predicted"/>
<evidence type="ECO:0000313" key="1">
    <source>
        <dbReference type="EMBL" id="MCI14585.1"/>
    </source>
</evidence>
<dbReference type="AlphaFoldDB" id="A0A392PUI8"/>
<keyword evidence="2" id="KW-1185">Reference proteome</keyword>
<dbReference type="EMBL" id="LXQA010092981">
    <property type="protein sequence ID" value="MCI14585.1"/>
    <property type="molecule type" value="Genomic_DNA"/>
</dbReference>
<name>A0A392PUI8_9FABA</name>